<dbReference type="OrthoDB" id="9948671at2"/>
<dbReference type="KEGG" id="rrd:RradSPS_1348"/>
<dbReference type="EMBL" id="CP007514">
    <property type="protein sequence ID" value="AHY46631.1"/>
    <property type="molecule type" value="Genomic_DNA"/>
</dbReference>
<keyword evidence="1" id="KW-0812">Transmembrane</keyword>
<dbReference type="RefSeq" id="WP_038681576.1">
    <property type="nucleotide sequence ID" value="NZ_CP007514.1"/>
</dbReference>
<dbReference type="STRING" id="42256.RradSPS_1348"/>
<proteinExistence type="predicted"/>
<keyword evidence="4" id="KW-1185">Reference proteome</keyword>
<feature type="transmembrane region" description="Helical" evidence="1">
    <location>
        <begin position="21"/>
        <end position="39"/>
    </location>
</feature>
<reference evidence="2 4" key="1">
    <citation type="submission" date="2014-03" db="EMBL/GenBank/DDBJ databases">
        <title>Complete genome sequence of the Radio-Resistant Rubrobacter radiotolerans RSPS-4.</title>
        <authorList>
            <person name="Egas C.C."/>
            <person name="Barroso C.C."/>
            <person name="Froufe H.J.C."/>
            <person name="Pacheco J.J."/>
            <person name="Albuquerque L.L."/>
            <person name="da Costa M.M.S."/>
        </authorList>
    </citation>
    <scope>NUCLEOTIDE SEQUENCE [LARGE SCALE GENOMIC DNA]</scope>
    <source>
        <strain evidence="2 4">RSPS-4</strain>
    </source>
</reference>
<dbReference type="AlphaFoldDB" id="A0A023X380"/>
<sequence>MSNFLHDVFGALRDRRLMIEVSLWGLFWSVALTFSIGIFGHVPALVTVTGLALFVSYVWYRTAERDRELERARERARSERRRTARR</sequence>
<dbReference type="HOGENOM" id="CLU_2495959_0_0_11"/>
<feature type="transmembrane region" description="Helical" evidence="1">
    <location>
        <begin position="45"/>
        <end position="63"/>
    </location>
</feature>
<dbReference type="Proteomes" id="UP000025229">
    <property type="component" value="Chromosome"/>
</dbReference>
<evidence type="ECO:0000313" key="2">
    <source>
        <dbReference type="EMBL" id="AHY46631.1"/>
    </source>
</evidence>
<evidence type="ECO:0000313" key="4">
    <source>
        <dbReference type="Proteomes" id="UP000025229"/>
    </source>
</evidence>
<evidence type="ECO:0000313" key="3">
    <source>
        <dbReference type="EMBL" id="MDX5894038.1"/>
    </source>
</evidence>
<gene>
    <name evidence="2" type="ORF">RradSPS_1348</name>
    <name evidence="3" type="ORF">SIL72_08355</name>
</gene>
<name>A0A023X380_RUBRA</name>
<reference evidence="3" key="2">
    <citation type="submission" date="2023-11" db="EMBL/GenBank/DDBJ databases">
        <title>MicrobeMod: A computational toolkit for identifying prokaryotic methylation and restriction-modification with nanopore sequencing.</title>
        <authorList>
            <person name="Crits-Christoph A."/>
            <person name="Kang S.C."/>
            <person name="Lee H."/>
            <person name="Ostrov N."/>
        </authorList>
    </citation>
    <scope>NUCLEOTIDE SEQUENCE</scope>
    <source>
        <strain evidence="3">ATCC 51242</strain>
    </source>
</reference>
<keyword evidence="1" id="KW-0472">Membrane</keyword>
<evidence type="ECO:0000256" key="1">
    <source>
        <dbReference type="SAM" id="Phobius"/>
    </source>
</evidence>
<organism evidence="2 4">
    <name type="scientific">Rubrobacter radiotolerans</name>
    <name type="common">Arthrobacter radiotolerans</name>
    <dbReference type="NCBI Taxonomy" id="42256"/>
    <lineage>
        <taxon>Bacteria</taxon>
        <taxon>Bacillati</taxon>
        <taxon>Actinomycetota</taxon>
        <taxon>Rubrobacteria</taxon>
        <taxon>Rubrobacterales</taxon>
        <taxon>Rubrobacteraceae</taxon>
        <taxon>Rubrobacter</taxon>
    </lineage>
</organism>
<dbReference type="EMBL" id="JAWXXX010000001">
    <property type="protein sequence ID" value="MDX5894038.1"/>
    <property type="molecule type" value="Genomic_DNA"/>
</dbReference>
<protein>
    <submittedName>
        <fullName evidence="2">Uncharacterized protein</fullName>
    </submittedName>
</protein>
<keyword evidence="1" id="KW-1133">Transmembrane helix</keyword>
<dbReference type="Proteomes" id="UP001281130">
    <property type="component" value="Unassembled WGS sequence"/>
</dbReference>
<accession>A0A023X380</accession>